<comment type="function">
    <text evidence="17">Member of the two-component regulatory system NreB/NreC involved in the control of dissimilatory nitrate/nitrite reduction in response to oxygen. NreB functions as a direct oxygen sensor histidine kinase which is autophosphorylated, in the absence of oxygen, probably at the conserved histidine residue, and transfers its phosphate group probably to a conserved aspartate residue of NreC. NreB/NreC activates the expression of the nitrate (narGHJI) and nitrite (nir) reductase operons, as well as the putative nitrate transporter gene narT.</text>
</comment>
<evidence type="ECO:0000256" key="12">
    <source>
        <dbReference type="ARBA" id="ARBA00022777"/>
    </source>
</evidence>
<dbReference type="GO" id="GO:0046872">
    <property type="term" value="F:metal ion binding"/>
    <property type="evidence" value="ECO:0007669"/>
    <property type="project" value="UniProtKB-KW"/>
</dbReference>
<protein>
    <recommendedName>
        <fullName evidence="5">Oxygen sensor histidine kinase NreB</fullName>
        <ecNumber evidence="4">2.7.13.3</ecNumber>
    </recommendedName>
    <alternativeName>
        <fullName evidence="18">Nitrogen regulation protein B</fullName>
    </alternativeName>
</protein>
<dbReference type="SUPFAM" id="SSF55874">
    <property type="entry name" value="ATPase domain of HSP90 chaperone/DNA topoisomerase II/histidine kinase"/>
    <property type="match status" value="1"/>
</dbReference>
<dbReference type="HOGENOM" id="CLU_000445_20_6_9"/>
<comment type="subcellular location">
    <subcellularLocation>
        <location evidence="3">Cytoplasm</location>
    </subcellularLocation>
</comment>
<keyword evidence="13" id="KW-0067">ATP-binding</keyword>
<dbReference type="InterPro" id="IPR011712">
    <property type="entry name" value="Sig_transdc_His_kin_sub3_dim/P"/>
</dbReference>
<evidence type="ECO:0000256" key="5">
    <source>
        <dbReference type="ARBA" id="ARBA00017322"/>
    </source>
</evidence>
<evidence type="ECO:0000256" key="10">
    <source>
        <dbReference type="ARBA" id="ARBA00022723"/>
    </source>
</evidence>
<keyword evidence="21" id="KW-1185">Reference proteome</keyword>
<dbReference type="Pfam" id="PF02518">
    <property type="entry name" value="HATPase_c"/>
    <property type="match status" value="1"/>
</dbReference>
<dbReference type="PANTHER" id="PTHR24421:SF10">
    <property type="entry name" value="NITRATE_NITRITE SENSOR PROTEIN NARQ"/>
    <property type="match status" value="1"/>
</dbReference>
<keyword evidence="6" id="KW-0004">4Fe-4S</keyword>
<proteinExistence type="predicted"/>
<dbReference type="GO" id="GO:0051539">
    <property type="term" value="F:4 iron, 4 sulfur cluster binding"/>
    <property type="evidence" value="ECO:0007669"/>
    <property type="project" value="UniProtKB-KW"/>
</dbReference>
<keyword evidence="8" id="KW-0597">Phosphoprotein</keyword>
<dbReference type="GO" id="GO:0000155">
    <property type="term" value="F:phosphorelay sensor kinase activity"/>
    <property type="evidence" value="ECO:0007669"/>
    <property type="project" value="InterPro"/>
</dbReference>
<dbReference type="InterPro" id="IPR004358">
    <property type="entry name" value="Sig_transdc_His_kin-like_C"/>
</dbReference>
<dbReference type="CDD" id="cd16917">
    <property type="entry name" value="HATPase_UhpB-NarQ-NarX-like"/>
    <property type="match status" value="1"/>
</dbReference>
<evidence type="ECO:0000313" key="20">
    <source>
        <dbReference type="EMBL" id="AFM00384.1"/>
    </source>
</evidence>
<keyword evidence="9" id="KW-0808">Transferase</keyword>
<dbReference type="Pfam" id="PF07730">
    <property type="entry name" value="HisKA_3"/>
    <property type="match status" value="1"/>
</dbReference>
<gene>
    <name evidence="20" type="ordered locus">Desde_1997</name>
</gene>
<evidence type="ECO:0000256" key="7">
    <source>
        <dbReference type="ARBA" id="ARBA00022490"/>
    </source>
</evidence>
<evidence type="ECO:0000256" key="9">
    <source>
        <dbReference type="ARBA" id="ARBA00022679"/>
    </source>
</evidence>
<dbReference type="Gene3D" id="3.30.565.10">
    <property type="entry name" value="Histidine kinase-like ATPase, C-terminal domain"/>
    <property type="match status" value="1"/>
</dbReference>
<keyword evidence="11" id="KW-0547">Nucleotide-binding</keyword>
<evidence type="ECO:0000256" key="2">
    <source>
        <dbReference type="ARBA" id="ARBA00001966"/>
    </source>
</evidence>
<sequence length="232" mass="25576">MAESNGRIPAQEEQIAALKNALTLLESAREAEYRRISRELHDEVGQSLTSLLLQIKALQMEEMSAEAADGLNFLRTTVTDMLGNVRRLAQNLRPVVLENLGLVAAIEWYAEGLMEHADIDIACRLPRERLVISERIELAAYRIVQEGLTNILRHAKANNVVIHLNAYNGKLILSIRDDGCGMNTDNKRNGLGLSGMRERAMLLGGSLRILSGIGQGTQLIVELPLSEKGDAQ</sequence>
<comment type="catalytic activity">
    <reaction evidence="1">
        <text>ATP + protein L-histidine = ADP + protein N-phospho-L-histidine.</text>
        <dbReference type="EC" id="2.7.13.3"/>
    </reaction>
</comment>
<evidence type="ECO:0000256" key="17">
    <source>
        <dbReference type="ARBA" id="ARBA00024827"/>
    </source>
</evidence>
<dbReference type="PRINTS" id="PR00344">
    <property type="entry name" value="BCTRLSENSOR"/>
</dbReference>
<dbReference type="PANTHER" id="PTHR24421">
    <property type="entry name" value="NITRATE/NITRITE SENSOR PROTEIN NARX-RELATED"/>
    <property type="match status" value="1"/>
</dbReference>
<feature type="domain" description="Histidine kinase" evidence="19">
    <location>
        <begin position="39"/>
        <end position="227"/>
    </location>
</feature>
<evidence type="ECO:0000256" key="18">
    <source>
        <dbReference type="ARBA" id="ARBA00030800"/>
    </source>
</evidence>
<reference evidence="20 21" key="2">
    <citation type="journal article" date="2015" name="J. Bacteriol.">
        <title>Genomic, proteomic, and biochemical analysis of the organohalide respiratory pathway in Desulfitobacterium dehalogenans.</title>
        <authorList>
            <person name="Kruse T."/>
            <person name="van de Pas B.A."/>
            <person name="Atteia A."/>
            <person name="Krab K."/>
            <person name="Hagen W.R."/>
            <person name="Goodwin L."/>
            <person name="Chain P."/>
            <person name="Boeren S."/>
            <person name="Maphosa F."/>
            <person name="Schraa G."/>
            <person name="de Vos W.M."/>
            <person name="van der Oost J."/>
            <person name="Smidt H."/>
            <person name="Stams A.J."/>
        </authorList>
    </citation>
    <scope>NUCLEOTIDE SEQUENCE [LARGE SCALE GENOMIC DNA]</scope>
    <source>
        <strain evidence="21">ATCC 51507 / DSM 9161 / JW/IU-DC1</strain>
    </source>
</reference>
<reference evidence="21" key="1">
    <citation type="submission" date="2012-06" db="EMBL/GenBank/DDBJ databases">
        <title>Complete sequence of Desulfitobacterium dehalogenans ATCC 51507.</title>
        <authorList>
            <person name="Lucas S."/>
            <person name="Han J."/>
            <person name="Lapidus A."/>
            <person name="Cheng J.-F."/>
            <person name="Goodwin L."/>
            <person name="Pitluck S."/>
            <person name="Peters L."/>
            <person name="Ovchinnikova G."/>
            <person name="Teshima H."/>
            <person name="Detter J.C."/>
            <person name="Han C."/>
            <person name="Tapia R."/>
            <person name="Land M."/>
            <person name="Hauser L."/>
            <person name="Kyrpides N."/>
            <person name="Ivanova N."/>
            <person name="Pagani I."/>
            <person name="Kruse T."/>
            <person name="de Vos W.M."/>
            <person name="Smidt H."/>
            <person name="Woyke T."/>
        </authorList>
    </citation>
    <scope>NUCLEOTIDE SEQUENCE [LARGE SCALE GENOMIC DNA]</scope>
    <source>
        <strain evidence="21">ATCC 51507 / DSM 9161 / JW/IU-DC1</strain>
    </source>
</reference>
<dbReference type="EC" id="2.7.13.3" evidence="4"/>
<evidence type="ECO:0000256" key="8">
    <source>
        <dbReference type="ARBA" id="ARBA00022553"/>
    </source>
</evidence>
<keyword evidence="12 20" id="KW-0418">Kinase</keyword>
<dbReference type="InterPro" id="IPR036890">
    <property type="entry name" value="HATPase_C_sf"/>
</dbReference>
<keyword evidence="15" id="KW-0902">Two-component regulatory system</keyword>
<dbReference type="STRING" id="756499.Desde_1997"/>
<dbReference type="Proteomes" id="UP000006053">
    <property type="component" value="Chromosome"/>
</dbReference>
<evidence type="ECO:0000256" key="4">
    <source>
        <dbReference type="ARBA" id="ARBA00012438"/>
    </source>
</evidence>
<evidence type="ECO:0000256" key="13">
    <source>
        <dbReference type="ARBA" id="ARBA00022840"/>
    </source>
</evidence>
<dbReference type="KEGG" id="ddh:Desde_1997"/>
<evidence type="ECO:0000256" key="1">
    <source>
        <dbReference type="ARBA" id="ARBA00000085"/>
    </source>
</evidence>
<dbReference type="InterPro" id="IPR003594">
    <property type="entry name" value="HATPase_dom"/>
</dbReference>
<dbReference type="eggNOG" id="COG4585">
    <property type="taxonomic scope" value="Bacteria"/>
</dbReference>
<dbReference type="GO" id="GO:0046983">
    <property type="term" value="F:protein dimerization activity"/>
    <property type="evidence" value="ECO:0007669"/>
    <property type="project" value="InterPro"/>
</dbReference>
<dbReference type="OrthoDB" id="9781904at2"/>
<comment type="cofactor">
    <cofactor evidence="2">
        <name>[4Fe-4S] cluster</name>
        <dbReference type="ChEBI" id="CHEBI:49883"/>
    </cofactor>
</comment>
<keyword evidence="7" id="KW-0963">Cytoplasm</keyword>
<evidence type="ECO:0000256" key="16">
    <source>
        <dbReference type="ARBA" id="ARBA00023014"/>
    </source>
</evidence>
<dbReference type="Gene3D" id="1.20.5.1930">
    <property type="match status" value="1"/>
</dbReference>
<keyword evidence="14" id="KW-0408">Iron</keyword>
<dbReference type="GO" id="GO:0016020">
    <property type="term" value="C:membrane"/>
    <property type="evidence" value="ECO:0007669"/>
    <property type="project" value="InterPro"/>
</dbReference>
<evidence type="ECO:0000256" key="14">
    <source>
        <dbReference type="ARBA" id="ARBA00023004"/>
    </source>
</evidence>
<dbReference type="EMBL" id="CP003348">
    <property type="protein sequence ID" value="AFM00384.1"/>
    <property type="molecule type" value="Genomic_DNA"/>
</dbReference>
<dbReference type="AlphaFoldDB" id="I4A8U9"/>
<evidence type="ECO:0000313" key="21">
    <source>
        <dbReference type="Proteomes" id="UP000006053"/>
    </source>
</evidence>
<dbReference type="GO" id="GO:0005737">
    <property type="term" value="C:cytoplasm"/>
    <property type="evidence" value="ECO:0007669"/>
    <property type="project" value="UniProtKB-SubCell"/>
</dbReference>
<dbReference type="PROSITE" id="PS50109">
    <property type="entry name" value="HIS_KIN"/>
    <property type="match status" value="1"/>
</dbReference>
<name>I4A8U9_DESDJ</name>
<accession>I4A8U9</accession>
<evidence type="ECO:0000256" key="11">
    <source>
        <dbReference type="ARBA" id="ARBA00022741"/>
    </source>
</evidence>
<evidence type="ECO:0000256" key="15">
    <source>
        <dbReference type="ARBA" id="ARBA00023012"/>
    </source>
</evidence>
<evidence type="ECO:0000256" key="3">
    <source>
        <dbReference type="ARBA" id="ARBA00004496"/>
    </source>
</evidence>
<dbReference type="RefSeq" id="WP_014793871.1">
    <property type="nucleotide sequence ID" value="NC_018017.1"/>
</dbReference>
<evidence type="ECO:0000256" key="6">
    <source>
        <dbReference type="ARBA" id="ARBA00022485"/>
    </source>
</evidence>
<dbReference type="InterPro" id="IPR005467">
    <property type="entry name" value="His_kinase_dom"/>
</dbReference>
<evidence type="ECO:0000259" key="19">
    <source>
        <dbReference type="PROSITE" id="PS50109"/>
    </source>
</evidence>
<dbReference type="GO" id="GO:0005524">
    <property type="term" value="F:ATP binding"/>
    <property type="evidence" value="ECO:0007669"/>
    <property type="project" value="UniProtKB-KW"/>
</dbReference>
<organism evidence="20 21">
    <name type="scientific">Desulfitobacterium dehalogenans (strain ATCC 51507 / DSM 9161 / JW/IU-DC1)</name>
    <dbReference type="NCBI Taxonomy" id="756499"/>
    <lineage>
        <taxon>Bacteria</taxon>
        <taxon>Bacillati</taxon>
        <taxon>Bacillota</taxon>
        <taxon>Clostridia</taxon>
        <taxon>Eubacteriales</taxon>
        <taxon>Desulfitobacteriaceae</taxon>
        <taxon>Desulfitobacterium</taxon>
    </lineage>
</organism>
<dbReference type="InterPro" id="IPR050482">
    <property type="entry name" value="Sensor_HK_TwoCompSys"/>
</dbReference>
<keyword evidence="10" id="KW-0479">Metal-binding</keyword>
<dbReference type="SMART" id="SM00387">
    <property type="entry name" value="HATPase_c"/>
    <property type="match status" value="1"/>
</dbReference>
<keyword evidence="16" id="KW-0411">Iron-sulfur</keyword>